<keyword evidence="3" id="KW-0805">Transcription regulation</keyword>
<dbReference type="GO" id="GO:0008270">
    <property type="term" value="F:zinc ion binding"/>
    <property type="evidence" value="ECO:0007669"/>
    <property type="project" value="InterPro"/>
</dbReference>
<keyword evidence="10" id="KW-1185">Reference proteome</keyword>
<dbReference type="PROSITE" id="PS50048">
    <property type="entry name" value="ZN2_CY6_FUNGAL_2"/>
    <property type="match status" value="1"/>
</dbReference>
<gene>
    <name evidence="9" type="ORF">LX32DRAFT_134793</name>
</gene>
<dbReference type="EMBL" id="MU842994">
    <property type="protein sequence ID" value="KAK2023583.1"/>
    <property type="molecule type" value="Genomic_DNA"/>
</dbReference>
<feature type="region of interest" description="Disordered" evidence="7">
    <location>
        <begin position="96"/>
        <end position="271"/>
    </location>
</feature>
<dbReference type="Gene3D" id="4.10.240.10">
    <property type="entry name" value="Zn(2)-C6 fungal-type DNA-binding domain"/>
    <property type="match status" value="1"/>
</dbReference>
<evidence type="ECO:0000256" key="5">
    <source>
        <dbReference type="ARBA" id="ARBA00023163"/>
    </source>
</evidence>
<evidence type="ECO:0000256" key="7">
    <source>
        <dbReference type="SAM" id="MobiDB-lite"/>
    </source>
</evidence>
<dbReference type="GO" id="GO:0003677">
    <property type="term" value="F:DNA binding"/>
    <property type="evidence" value="ECO:0007669"/>
    <property type="project" value="UniProtKB-KW"/>
</dbReference>
<dbReference type="PANTHER" id="PTHR36206">
    <property type="entry name" value="ASPERCRYPTIN BIOSYNTHESIS CLUSTER-SPECIFIC TRANSCRIPTION REGULATOR ATNN-RELATED"/>
    <property type="match status" value="1"/>
</dbReference>
<dbReference type="AlphaFoldDB" id="A0AAD9H7F9"/>
<evidence type="ECO:0000313" key="10">
    <source>
        <dbReference type="Proteomes" id="UP001232148"/>
    </source>
</evidence>
<dbReference type="PANTHER" id="PTHR36206:SF14">
    <property type="entry name" value="ZN(2)-C6 FUNGAL-TYPE DOMAIN-CONTAINING PROTEIN-RELATED"/>
    <property type="match status" value="1"/>
</dbReference>
<reference evidence="9" key="1">
    <citation type="submission" date="2021-06" db="EMBL/GenBank/DDBJ databases">
        <title>Comparative genomics, transcriptomics and evolutionary studies reveal genomic signatures of adaptation to plant cell wall in hemibiotrophic fungi.</title>
        <authorList>
            <consortium name="DOE Joint Genome Institute"/>
            <person name="Baroncelli R."/>
            <person name="Diaz J.F."/>
            <person name="Benocci T."/>
            <person name="Peng M."/>
            <person name="Battaglia E."/>
            <person name="Haridas S."/>
            <person name="Andreopoulos W."/>
            <person name="Labutti K."/>
            <person name="Pangilinan J."/>
            <person name="Floch G.L."/>
            <person name="Makela M.R."/>
            <person name="Henrissat B."/>
            <person name="Grigoriev I.V."/>
            <person name="Crouch J.A."/>
            <person name="De Vries R.P."/>
            <person name="Sukno S.A."/>
            <person name="Thon M.R."/>
        </authorList>
    </citation>
    <scope>NUCLEOTIDE SEQUENCE</scope>
    <source>
        <strain evidence="9">MAFF235873</strain>
    </source>
</reference>
<dbReference type="InterPro" id="IPR052360">
    <property type="entry name" value="Transcr_Regulatory_Proteins"/>
</dbReference>
<evidence type="ECO:0000256" key="4">
    <source>
        <dbReference type="ARBA" id="ARBA00023125"/>
    </source>
</evidence>
<organism evidence="9 10">
    <name type="scientific">Colletotrichum zoysiae</name>
    <dbReference type="NCBI Taxonomy" id="1216348"/>
    <lineage>
        <taxon>Eukaryota</taxon>
        <taxon>Fungi</taxon>
        <taxon>Dikarya</taxon>
        <taxon>Ascomycota</taxon>
        <taxon>Pezizomycotina</taxon>
        <taxon>Sordariomycetes</taxon>
        <taxon>Hypocreomycetidae</taxon>
        <taxon>Glomerellales</taxon>
        <taxon>Glomerellaceae</taxon>
        <taxon>Colletotrichum</taxon>
        <taxon>Colletotrichum graminicola species complex</taxon>
    </lineage>
</organism>
<evidence type="ECO:0000256" key="2">
    <source>
        <dbReference type="ARBA" id="ARBA00022833"/>
    </source>
</evidence>
<evidence type="ECO:0000256" key="6">
    <source>
        <dbReference type="ARBA" id="ARBA00023242"/>
    </source>
</evidence>
<name>A0AAD9H7F9_9PEZI</name>
<feature type="compositionally biased region" description="Polar residues" evidence="7">
    <location>
        <begin position="156"/>
        <end position="177"/>
    </location>
</feature>
<evidence type="ECO:0000313" key="9">
    <source>
        <dbReference type="EMBL" id="KAK2023583.1"/>
    </source>
</evidence>
<accession>A0AAD9H7F9</accession>
<keyword evidence="2" id="KW-0862">Zinc</keyword>
<evidence type="ECO:0000256" key="1">
    <source>
        <dbReference type="ARBA" id="ARBA00022723"/>
    </source>
</evidence>
<keyword evidence="1" id="KW-0479">Metal-binding</keyword>
<protein>
    <recommendedName>
        <fullName evidence="8">Zn(2)-C6 fungal-type domain-containing protein</fullName>
    </recommendedName>
</protein>
<dbReference type="InterPro" id="IPR001138">
    <property type="entry name" value="Zn2Cys6_DnaBD"/>
</dbReference>
<dbReference type="GO" id="GO:0000981">
    <property type="term" value="F:DNA-binding transcription factor activity, RNA polymerase II-specific"/>
    <property type="evidence" value="ECO:0007669"/>
    <property type="project" value="InterPro"/>
</dbReference>
<evidence type="ECO:0000259" key="8">
    <source>
        <dbReference type="PROSITE" id="PS50048"/>
    </source>
</evidence>
<sequence>MPRPKKPGAPEPKRRSRNGCWPCKARKVKCGEEHPTCINCQKTGETCDYSVRLNWEGRRTKRSLSFGIATETGQSPKAPVQFQPSSFSHTLSISNSVPQIRPKPTIRRSQTAPQTVEPGKRKLEPLGALEDYPNKLEPGSFPSIPRRETHMLAPSPMSSQRAVDSFSSMSSSHQTVPEDTGKLLIAHKRTKSLAESSDSGGPRQHSYYISSPASLTGSSPPVSRLRSSTGSTSVGCPLTPVSLVLRPEDDTRSPILSLPSPASPGSSRLSTKQCSMGTIMASEILISTTTMTSEPSLR</sequence>
<dbReference type="Proteomes" id="UP001232148">
    <property type="component" value="Unassembled WGS sequence"/>
</dbReference>
<dbReference type="SMART" id="SM00066">
    <property type="entry name" value="GAL4"/>
    <property type="match status" value="1"/>
</dbReference>
<dbReference type="CDD" id="cd00067">
    <property type="entry name" value="GAL4"/>
    <property type="match status" value="1"/>
</dbReference>
<dbReference type="SUPFAM" id="SSF57701">
    <property type="entry name" value="Zn2/Cys6 DNA-binding domain"/>
    <property type="match status" value="1"/>
</dbReference>
<comment type="caution">
    <text evidence="9">The sequence shown here is derived from an EMBL/GenBank/DDBJ whole genome shotgun (WGS) entry which is preliminary data.</text>
</comment>
<evidence type="ECO:0000256" key="3">
    <source>
        <dbReference type="ARBA" id="ARBA00023015"/>
    </source>
</evidence>
<feature type="domain" description="Zn(2)-C6 fungal-type" evidence="8">
    <location>
        <begin position="19"/>
        <end position="49"/>
    </location>
</feature>
<dbReference type="Pfam" id="PF00172">
    <property type="entry name" value="Zn_clus"/>
    <property type="match status" value="1"/>
</dbReference>
<keyword evidence="5" id="KW-0804">Transcription</keyword>
<keyword evidence="4" id="KW-0238">DNA-binding</keyword>
<feature type="compositionally biased region" description="Polar residues" evidence="7">
    <location>
        <begin position="207"/>
        <end position="234"/>
    </location>
</feature>
<keyword evidence="6" id="KW-0539">Nucleus</keyword>
<proteinExistence type="predicted"/>
<dbReference type="PROSITE" id="PS00463">
    <property type="entry name" value="ZN2_CY6_FUNGAL_1"/>
    <property type="match status" value="1"/>
</dbReference>
<dbReference type="InterPro" id="IPR036864">
    <property type="entry name" value="Zn2-C6_fun-type_DNA-bd_sf"/>
</dbReference>
<feature type="compositionally biased region" description="Low complexity" evidence="7">
    <location>
        <begin position="253"/>
        <end position="270"/>
    </location>
</feature>